<dbReference type="AlphaFoldDB" id="A0A1S3NMB2"/>
<dbReference type="InterPro" id="IPR027417">
    <property type="entry name" value="P-loop_NTPase"/>
</dbReference>
<dbReference type="InterPro" id="IPR051515">
    <property type="entry name" value="IRG"/>
</dbReference>
<dbReference type="PANTHER" id="PTHR32341">
    <property type="entry name" value="INTERFERON-INDUCIBLE GTPASE"/>
    <property type="match status" value="1"/>
</dbReference>
<dbReference type="InterPro" id="IPR007743">
    <property type="entry name" value="Immunity-related_GTPase-like"/>
</dbReference>
<evidence type="ECO:0000256" key="5">
    <source>
        <dbReference type="SAM" id="Phobius"/>
    </source>
</evidence>
<dbReference type="GO" id="GO:0005525">
    <property type="term" value="F:GTP binding"/>
    <property type="evidence" value="ECO:0007669"/>
    <property type="project" value="UniProtKB-KW"/>
</dbReference>
<gene>
    <name evidence="8" type="primary">LOC106580271</name>
</gene>
<dbReference type="Pfam" id="PF05049">
    <property type="entry name" value="IIGP"/>
    <property type="match status" value="1"/>
</dbReference>
<evidence type="ECO:0000256" key="1">
    <source>
        <dbReference type="ARBA" id="ARBA00005429"/>
    </source>
</evidence>
<feature type="transmembrane region" description="Helical" evidence="5">
    <location>
        <begin position="359"/>
        <end position="377"/>
    </location>
</feature>
<dbReference type="PANTHER" id="PTHR32341:SF10">
    <property type="entry name" value="INTERFERON-INDUCIBLE GTPASE 5"/>
    <property type="match status" value="1"/>
</dbReference>
<evidence type="ECO:0000256" key="2">
    <source>
        <dbReference type="ARBA" id="ARBA00022741"/>
    </source>
</evidence>
<dbReference type="RefSeq" id="XP_014016567.2">
    <property type="nucleotide sequence ID" value="XM_014161092.2"/>
</dbReference>
<dbReference type="GeneID" id="106580271"/>
<sequence>MNSIMENIDDKELSLVQREIEEALKNNNLTTAAGKIQDYLKEINNVELNIAVTGETGSGKSTFVNAFRGMKDNDDGAAPTGVVETTMDANAYPHPKYPNMQVWDLPGIGTATFKPEEYLQKVEFDRFDFFIIVSSERFRANDISLAKEIQKMKKKFYFVRSKIDNDIRAEGRKEKFDKAKTLETIRQYCIKGLEDQGLGSPKVFLISGFDLGLYDFPDLEETMEIELPDHKRHVLLLSIPNITLKINKRKKEAFKTNMWRLAILSGTVAAIPLPGLSIAVDVSILVFEIQRYYHAFGLDDESLQSLANRMNVSVKELKAVLKSPLNPKKINKDVIVKLLQSAALTAVTMAEFLLSSVPAFGSIAAAGISFSTTYYMLRKCLNELADDGHNVLMTALMANE</sequence>
<protein>
    <submittedName>
        <fullName evidence="8">Interferon-inducible GTPase 5</fullName>
    </submittedName>
</protein>
<dbReference type="GO" id="GO:0016787">
    <property type="term" value="F:hydrolase activity"/>
    <property type="evidence" value="ECO:0007669"/>
    <property type="project" value="UniProtKB-KW"/>
</dbReference>
<dbReference type="PaxDb" id="8030-ENSSSAP00000018980"/>
<evidence type="ECO:0000313" key="8">
    <source>
        <dbReference type="RefSeq" id="XP_014016567.2"/>
    </source>
</evidence>
<name>A0A1S3NMB2_SALSA</name>
<evidence type="ECO:0000313" key="7">
    <source>
        <dbReference type="Proteomes" id="UP001652741"/>
    </source>
</evidence>
<dbReference type="Gene3D" id="3.40.50.300">
    <property type="entry name" value="P-loop containing nucleotide triphosphate hydrolases"/>
    <property type="match status" value="1"/>
</dbReference>
<reference evidence="8" key="1">
    <citation type="submission" date="2025-08" db="UniProtKB">
        <authorList>
            <consortium name="RefSeq"/>
        </authorList>
    </citation>
    <scope>IDENTIFICATION</scope>
</reference>
<dbReference type="SUPFAM" id="SSF52540">
    <property type="entry name" value="P-loop containing nucleoside triphosphate hydrolases"/>
    <property type="match status" value="1"/>
</dbReference>
<organism evidence="7 8">
    <name type="scientific">Salmo salar</name>
    <name type="common">Atlantic salmon</name>
    <dbReference type="NCBI Taxonomy" id="8030"/>
    <lineage>
        <taxon>Eukaryota</taxon>
        <taxon>Metazoa</taxon>
        <taxon>Chordata</taxon>
        <taxon>Craniata</taxon>
        <taxon>Vertebrata</taxon>
        <taxon>Euteleostomi</taxon>
        <taxon>Actinopterygii</taxon>
        <taxon>Neopterygii</taxon>
        <taxon>Teleostei</taxon>
        <taxon>Protacanthopterygii</taxon>
        <taxon>Salmoniformes</taxon>
        <taxon>Salmonidae</taxon>
        <taxon>Salmoninae</taxon>
        <taxon>Salmo</taxon>
    </lineage>
</organism>
<keyword evidence="5" id="KW-0472">Membrane</keyword>
<dbReference type="STRING" id="8030.ENSSSAP00000018980"/>
<keyword evidence="4" id="KW-0342">GTP-binding</keyword>
<dbReference type="PROSITE" id="PS51716">
    <property type="entry name" value="G_IRG"/>
    <property type="match status" value="1"/>
</dbReference>
<proteinExistence type="inferred from homology"/>
<dbReference type="KEGG" id="sasa:106580271"/>
<dbReference type="InterPro" id="IPR030385">
    <property type="entry name" value="G_IRG_dom"/>
</dbReference>
<keyword evidence="2" id="KW-0547">Nucleotide-binding</keyword>
<keyword evidence="7" id="KW-1185">Reference proteome</keyword>
<feature type="transmembrane region" description="Helical" evidence="5">
    <location>
        <begin position="258"/>
        <end position="287"/>
    </location>
</feature>
<evidence type="ECO:0000259" key="6">
    <source>
        <dbReference type="PROSITE" id="PS51716"/>
    </source>
</evidence>
<evidence type="ECO:0000256" key="3">
    <source>
        <dbReference type="ARBA" id="ARBA00022801"/>
    </source>
</evidence>
<evidence type="ECO:0000256" key="4">
    <source>
        <dbReference type="ARBA" id="ARBA00023134"/>
    </source>
</evidence>
<keyword evidence="5" id="KW-0812">Transmembrane</keyword>
<feature type="domain" description="IRG-type G" evidence="6">
    <location>
        <begin position="46"/>
        <end position="226"/>
    </location>
</feature>
<accession>A0A1S3NMB2</accession>
<comment type="similarity">
    <text evidence="1">Belongs to the TRAFAC class dynamin-like GTPase superfamily. IRG family.</text>
</comment>
<dbReference type="GO" id="GO:0016020">
    <property type="term" value="C:membrane"/>
    <property type="evidence" value="ECO:0007669"/>
    <property type="project" value="InterPro"/>
</dbReference>
<keyword evidence="5" id="KW-1133">Transmembrane helix</keyword>
<dbReference type="Proteomes" id="UP001652741">
    <property type="component" value="Chromosome ssa20"/>
</dbReference>
<keyword evidence="3" id="KW-0378">Hydrolase</keyword>